<reference evidence="1 2" key="1">
    <citation type="journal article" date="2013" name="Curr. Biol.">
        <title>The Genome of the Foraminiferan Reticulomyxa filosa.</title>
        <authorList>
            <person name="Glockner G."/>
            <person name="Hulsmann N."/>
            <person name="Schleicher M."/>
            <person name="Noegel A.A."/>
            <person name="Eichinger L."/>
            <person name="Gallinger C."/>
            <person name="Pawlowski J."/>
            <person name="Sierra R."/>
            <person name="Euteneuer U."/>
            <person name="Pillet L."/>
            <person name="Moustafa A."/>
            <person name="Platzer M."/>
            <person name="Groth M."/>
            <person name="Szafranski K."/>
            <person name="Schliwa M."/>
        </authorList>
    </citation>
    <scope>NUCLEOTIDE SEQUENCE [LARGE SCALE GENOMIC DNA]</scope>
</reference>
<protein>
    <submittedName>
        <fullName evidence="1">Uncharacterized protein</fullName>
    </submittedName>
</protein>
<gene>
    <name evidence="1" type="ORF">RFI_08666</name>
</gene>
<dbReference type="SUPFAM" id="SSF50978">
    <property type="entry name" value="WD40 repeat-like"/>
    <property type="match status" value="1"/>
</dbReference>
<keyword evidence="2" id="KW-1185">Reference proteome</keyword>
<accession>X6NR41</accession>
<evidence type="ECO:0000313" key="1">
    <source>
        <dbReference type="EMBL" id="ETO28466.1"/>
    </source>
</evidence>
<name>X6NR41_RETFI</name>
<dbReference type="Proteomes" id="UP000023152">
    <property type="component" value="Unassembled WGS sequence"/>
</dbReference>
<proteinExistence type="predicted"/>
<evidence type="ECO:0000313" key="2">
    <source>
        <dbReference type="Proteomes" id="UP000023152"/>
    </source>
</evidence>
<dbReference type="AlphaFoldDB" id="X6NR41"/>
<organism evidence="1 2">
    <name type="scientific">Reticulomyxa filosa</name>
    <dbReference type="NCBI Taxonomy" id="46433"/>
    <lineage>
        <taxon>Eukaryota</taxon>
        <taxon>Sar</taxon>
        <taxon>Rhizaria</taxon>
        <taxon>Retaria</taxon>
        <taxon>Foraminifera</taxon>
        <taxon>Monothalamids</taxon>
        <taxon>Reticulomyxidae</taxon>
        <taxon>Reticulomyxa</taxon>
    </lineage>
</organism>
<dbReference type="InterPro" id="IPR036322">
    <property type="entry name" value="WD40_repeat_dom_sf"/>
</dbReference>
<comment type="caution">
    <text evidence="1">The sequence shown here is derived from an EMBL/GenBank/DDBJ whole genome shotgun (WGS) entry which is preliminary data.</text>
</comment>
<sequence>MNNGSILACGQLNGSVHLFNTEDWSCVGVQRYEQHCILCAHYHPNAKAYDDFIIVTNLGLEKVWTGTRPNSAVGDDDDEHTNSTNPVEYLSVETAPQSQMGALFDQFVSQKQKAKRDGINPVDGHEKEMKIKSDIQTEHISNPFSHSTIDSNTVVDTKRPQQQQQKVWTENCDKKCVNALVREPEAATLGEHMISTSQWQELWNKHPPLKDYELHGDNCASNANVKKKINHTKTYHVLKQQQQRKENVTPSTSKFTVPHKGLMMTYLENQIKQVQESEFDFETEFQTHGKQVLKDLKIKSGQKKQQKSANTTAMYDYQSLSPILECNDEHLEKVLAQSHKQFQSLKQIPDDQSRYIGFEPSLEPLYVSPLSFFSPLPPSFSFFFLKVYVFGDKATSTNLQLSETERGANKDRILETDQSLQHYLIIRMVQWVTKSNRSTFIFVSF</sequence>
<dbReference type="EMBL" id="ASPP01006659">
    <property type="protein sequence ID" value="ETO28466.1"/>
    <property type="molecule type" value="Genomic_DNA"/>
</dbReference>